<dbReference type="InterPro" id="IPR032708">
    <property type="entry name" value="McjB_C"/>
</dbReference>
<dbReference type="NCBIfam" id="NF033537">
    <property type="entry name" value="lasso_biosyn_B2"/>
    <property type="match status" value="1"/>
</dbReference>
<comment type="caution">
    <text evidence="2">The sequence shown here is derived from an EMBL/GenBank/DDBJ whole genome shotgun (WGS) entry which is preliminary data.</text>
</comment>
<accession>A0AA42CVT0</accession>
<proteinExistence type="predicted"/>
<dbReference type="AlphaFoldDB" id="A0AA42CVT0"/>
<protein>
    <submittedName>
        <fullName evidence="2">Lasso peptide biosynthesis B2 protein</fullName>
    </submittedName>
</protein>
<organism evidence="2 3">
    <name type="scientific">Sphingomonas lycopersici</name>
    <dbReference type="NCBI Taxonomy" id="2951807"/>
    <lineage>
        <taxon>Bacteria</taxon>
        <taxon>Pseudomonadati</taxon>
        <taxon>Pseudomonadota</taxon>
        <taxon>Alphaproteobacteria</taxon>
        <taxon>Sphingomonadales</taxon>
        <taxon>Sphingomonadaceae</taxon>
        <taxon>Sphingomonas</taxon>
    </lineage>
</organism>
<evidence type="ECO:0000313" key="2">
    <source>
        <dbReference type="EMBL" id="MCW6536928.1"/>
    </source>
</evidence>
<dbReference type="EMBL" id="JANFAV010000017">
    <property type="protein sequence ID" value="MCW6536928.1"/>
    <property type="molecule type" value="Genomic_DNA"/>
</dbReference>
<dbReference type="InterPro" id="IPR053521">
    <property type="entry name" value="McjB-like"/>
</dbReference>
<name>A0AA42CVT0_9SPHN</name>
<keyword evidence="3" id="KW-1185">Reference proteome</keyword>
<dbReference type="Pfam" id="PF13471">
    <property type="entry name" value="Transglut_core3"/>
    <property type="match status" value="1"/>
</dbReference>
<evidence type="ECO:0000313" key="3">
    <source>
        <dbReference type="Proteomes" id="UP001165565"/>
    </source>
</evidence>
<sequence length="213" mass="23680">MAYKLKPALSYCVIDERCYFLDLDDNRYFAFSGELNSFFLACARDAYLSVDERIAQELERRTLLTRGEAPTQISPFQVAAPNVVVEPSCGSLYLAVRAVHAYLLAVRCIKTAALRGASGLLRREQLRRVSRPQSLIDIAAGVSRAKRWLGAHDRCLQWSVATALLLLRNGYQAKVVLGVCAKPFAAHCWVQVEEVLVSDSLERVAMFTPVAAL</sequence>
<dbReference type="Proteomes" id="UP001165565">
    <property type="component" value="Unassembled WGS sequence"/>
</dbReference>
<reference evidence="2" key="1">
    <citation type="submission" date="2022-06" db="EMBL/GenBank/DDBJ databases">
        <title>Sphingomonas sp. nov. isolated from rhizosphere soil of tomato.</title>
        <authorList>
            <person name="Dong H."/>
            <person name="Gao R."/>
        </authorList>
    </citation>
    <scope>NUCLEOTIDE SEQUENCE</scope>
    <source>
        <strain evidence="2">MMSM24</strain>
    </source>
</reference>
<feature type="domain" description="Microcin J25-processing protein McjB C-terminal" evidence="1">
    <location>
        <begin position="108"/>
        <end position="211"/>
    </location>
</feature>
<gene>
    <name evidence="2" type="ORF">NEE01_19290</name>
</gene>
<evidence type="ECO:0000259" key="1">
    <source>
        <dbReference type="Pfam" id="PF13471"/>
    </source>
</evidence>